<proteinExistence type="predicted"/>
<dbReference type="Proteomes" id="UP001527925">
    <property type="component" value="Unassembled WGS sequence"/>
</dbReference>
<gene>
    <name evidence="3" type="ORF">HK105_205402</name>
    <name evidence="2" type="ORF">HK105_205459</name>
</gene>
<evidence type="ECO:0000313" key="2">
    <source>
        <dbReference type="EMBL" id="KAL2914917.1"/>
    </source>
</evidence>
<keyword evidence="1" id="KW-0812">Transmembrane</keyword>
<organism evidence="2 4">
    <name type="scientific">Polyrhizophydium stewartii</name>
    <dbReference type="NCBI Taxonomy" id="2732419"/>
    <lineage>
        <taxon>Eukaryota</taxon>
        <taxon>Fungi</taxon>
        <taxon>Fungi incertae sedis</taxon>
        <taxon>Chytridiomycota</taxon>
        <taxon>Chytridiomycota incertae sedis</taxon>
        <taxon>Chytridiomycetes</taxon>
        <taxon>Rhizophydiales</taxon>
        <taxon>Rhizophydiales incertae sedis</taxon>
        <taxon>Polyrhizophydium</taxon>
    </lineage>
</organism>
<reference evidence="2 4" key="1">
    <citation type="submission" date="2023-09" db="EMBL/GenBank/DDBJ databases">
        <title>Pangenome analysis of Batrachochytrium dendrobatidis and related Chytrids.</title>
        <authorList>
            <person name="Yacoub M.N."/>
            <person name="Stajich J.E."/>
            <person name="James T.Y."/>
        </authorList>
    </citation>
    <scope>NUCLEOTIDE SEQUENCE [LARGE SCALE GENOMIC DNA]</scope>
    <source>
        <strain evidence="2 4">JEL0888</strain>
    </source>
</reference>
<protein>
    <submittedName>
        <fullName evidence="2">Uncharacterized protein</fullName>
    </submittedName>
</protein>
<evidence type="ECO:0000313" key="4">
    <source>
        <dbReference type="Proteomes" id="UP001527925"/>
    </source>
</evidence>
<dbReference type="EMBL" id="JADGIZ020000028">
    <property type="protein sequence ID" value="KAL2914917.1"/>
    <property type="molecule type" value="Genomic_DNA"/>
</dbReference>
<sequence>MPPEADAPPPPAALLQPQPAAAGHHSRSCWRWYAGERPAPEVSAKAAEAAGTRTPARRFCGGRLSLAAFIAVHALAAVVLLAALFGPLTYFVFVPNALRAAFTRDRLFEFRVGSFNITAMTNTSAEFALAGSLPRPSAVGVSVGVRGPLVFRVWRADDPTAATVLTLTADAPLSFTTNADIAVATTGRIVFADMRSLRDALACTACAAGSKTGFVVGTQITVDIAGTTWYRDLALQFALDIAPPGAATPGSDALGSWLPKPFVAPNLNTVIRQKFAAGDLLPLGPGLPDVHVDSLSIVNWTTPGSVVLSLRAMFENPVTASFNTSRAIFGFGSVSGTTHSDVARVTVTPASTAASAGISFVFPGIIDTSVTAEIKFVDPTLAAMSPLLAALSFTLYPSTHPDMTLDGPLQLVAVSGGGDLVGAMTNGTVIHLDHDSISTALSRLRSIVIAQALKQGITGIGL</sequence>
<keyword evidence="1" id="KW-0472">Membrane</keyword>
<evidence type="ECO:0000313" key="3">
    <source>
        <dbReference type="EMBL" id="KAL2915078.1"/>
    </source>
</evidence>
<accession>A0ABR4N5T1</accession>
<evidence type="ECO:0000256" key="1">
    <source>
        <dbReference type="SAM" id="Phobius"/>
    </source>
</evidence>
<keyword evidence="1" id="KW-1133">Transmembrane helix</keyword>
<dbReference type="EMBL" id="JADGIZ020000027">
    <property type="protein sequence ID" value="KAL2915078.1"/>
    <property type="molecule type" value="Genomic_DNA"/>
</dbReference>
<keyword evidence="4" id="KW-1185">Reference proteome</keyword>
<comment type="caution">
    <text evidence="2">The sequence shown here is derived from an EMBL/GenBank/DDBJ whole genome shotgun (WGS) entry which is preliminary data.</text>
</comment>
<feature type="transmembrane region" description="Helical" evidence="1">
    <location>
        <begin position="66"/>
        <end position="93"/>
    </location>
</feature>
<name>A0ABR4N5T1_9FUNG</name>